<keyword evidence="4" id="KW-1185">Reference proteome</keyword>
<dbReference type="EMBL" id="QPFP01000053">
    <property type="protein sequence ID" value="TEB25850.1"/>
    <property type="molecule type" value="Genomic_DNA"/>
</dbReference>
<evidence type="ECO:0000256" key="1">
    <source>
        <dbReference type="SAM" id="MobiDB-lite"/>
    </source>
</evidence>
<dbReference type="Proteomes" id="UP000298030">
    <property type="component" value="Unassembled WGS sequence"/>
</dbReference>
<accession>A0A4Y7SVF9</accession>
<organism evidence="2 4">
    <name type="scientific">Coprinellus micaceus</name>
    <name type="common">Glistening ink-cap mushroom</name>
    <name type="synonym">Coprinus micaceus</name>
    <dbReference type="NCBI Taxonomy" id="71717"/>
    <lineage>
        <taxon>Eukaryota</taxon>
        <taxon>Fungi</taxon>
        <taxon>Dikarya</taxon>
        <taxon>Basidiomycota</taxon>
        <taxon>Agaricomycotina</taxon>
        <taxon>Agaricomycetes</taxon>
        <taxon>Agaricomycetidae</taxon>
        <taxon>Agaricales</taxon>
        <taxon>Agaricineae</taxon>
        <taxon>Psathyrellaceae</taxon>
        <taxon>Coprinellus</taxon>
    </lineage>
</organism>
<dbReference type="AlphaFoldDB" id="A0A4Y7SVF9"/>
<reference evidence="2 4" key="1">
    <citation type="journal article" date="2019" name="Nat. Ecol. Evol.">
        <title>Megaphylogeny resolves global patterns of mushroom evolution.</title>
        <authorList>
            <person name="Varga T."/>
            <person name="Krizsan K."/>
            <person name="Foldi C."/>
            <person name="Dima B."/>
            <person name="Sanchez-Garcia M."/>
            <person name="Sanchez-Ramirez S."/>
            <person name="Szollosi G.J."/>
            <person name="Szarkandi J.G."/>
            <person name="Papp V."/>
            <person name="Albert L."/>
            <person name="Andreopoulos W."/>
            <person name="Angelini C."/>
            <person name="Antonin V."/>
            <person name="Barry K.W."/>
            <person name="Bougher N.L."/>
            <person name="Buchanan P."/>
            <person name="Buyck B."/>
            <person name="Bense V."/>
            <person name="Catcheside P."/>
            <person name="Chovatia M."/>
            <person name="Cooper J."/>
            <person name="Damon W."/>
            <person name="Desjardin D."/>
            <person name="Finy P."/>
            <person name="Geml J."/>
            <person name="Haridas S."/>
            <person name="Hughes K."/>
            <person name="Justo A."/>
            <person name="Karasinski D."/>
            <person name="Kautmanova I."/>
            <person name="Kiss B."/>
            <person name="Kocsube S."/>
            <person name="Kotiranta H."/>
            <person name="LaButti K.M."/>
            <person name="Lechner B.E."/>
            <person name="Liimatainen K."/>
            <person name="Lipzen A."/>
            <person name="Lukacs Z."/>
            <person name="Mihaltcheva S."/>
            <person name="Morgado L.N."/>
            <person name="Niskanen T."/>
            <person name="Noordeloos M.E."/>
            <person name="Ohm R.A."/>
            <person name="Ortiz-Santana B."/>
            <person name="Ovrebo C."/>
            <person name="Racz N."/>
            <person name="Riley R."/>
            <person name="Savchenko A."/>
            <person name="Shiryaev A."/>
            <person name="Soop K."/>
            <person name="Spirin V."/>
            <person name="Szebenyi C."/>
            <person name="Tomsovsky M."/>
            <person name="Tulloss R.E."/>
            <person name="Uehling J."/>
            <person name="Grigoriev I.V."/>
            <person name="Vagvolgyi C."/>
            <person name="Papp T."/>
            <person name="Martin F.M."/>
            <person name="Miettinen O."/>
            <person name="Hibbett D.S."/>
            <person name="Nagy L.G."/>
        </authorList>
    </citation>
    <scope>NUCLEOTIDE SEQUENCE [LARGE SCALE GENOMIC DNA]</scope>
    <source>
        <strain evidence="2 4">FP101781</strain>
    </source>
</reference>
<evidence type="ECO:0000313" key="3">
    <source>
        <dbReference type="EMBL" id="TEB36903.1"/>
    </source>
</evidence>
<dbReference type="EMBL" id="QPFP01000005">
    <property type="protein sequence ID" value="TEB36903.1"/>
    <property type="molecule type" value="Genomic_DNA"/>
</dbReference>
<protein>
    <submittedName>
        <fullName evidence="2">Uncharacterized protein</fullName>
    </submittedName>
</protein>
<sequence>MSLRRLHAPPPHLAPTSHADAQPHPSPRLHCTGIVSIDVGRLTPPSSIHHSASPRIPYSTSLPYAPPLWYD</sequence>
<comment type="caution">
    <text evidence="2">The sequence shown here is derived from an EMBL/GenBank/DDBJ whole genome shotgun (WGS) entry which is preliminary data.</text>
</comment>
<proteinExistence type="predicted"/>
<evidence type="ECO:0000313" key="2">
    <source>
        <dbReference type="EMBL" id="TEB25850.1"/>
    </source>
</evidence>
<gene>
    <name evidence="3" type="ORF">FA13DRAFT_1090685</name>
    <name evidence="2" type="ORF">FA13DRAFT_1132898</name>
</gene>
<evidence type="ECO:0000313" key="4">
    <source>
        <dbReference type="Proteomes" id="UP000298030"/>
    </source>
</evidence>
<feature type="region of interest" description="Disordered" evidence="1">
    <location>
        <begin position="1"/>
        <end position="71"/>
    </location>
</feature>
<name>A0A4Y7SVF9_COPMI</name>